<dbReference type="Pfam" id="PF07715">
    <property type="entry name" value="Plug"/>
    <property type="match status" value="1"/>
</dbReference>
<keyword evidence="7" id="KW-0675">Receptor</keyword>
<dbReference type="InterPro" id="IPR037066">
    <property type="entry name" value="Plug_dom_sf"/>
</dbReference>
<dbReference type="InterPro" id="IPR039426">
    <property type="entry name" value="TonB-dep_rcpt-like"/>
</dbReference>
<evidence type="ECO:0000256" key="8">
    <source>
        <dbReference type="ARBA" id="ARBA00023237"/>
    </source>
</evidence>
<evidence type="ECO:0000313" key="11">
    <source>
        <dbReference type="EMBL" id="MPL89470.1"/>
    </source>
</evidence>
<dbReference type="GO" id="GO:0044718">
    <property type="term" value="P:siderophore transmembrane transport"/>
    <property type="evidence" value="ECO:0007669"/>
    <property type="project" value="TreeGrafter"/>
</dbReference>
<keyword evidence="5" id="KW-0798">TonB box</keyword>
<feature type="domain" description="TonB-dependent receptor plug" evidence="10">
    <location>
        <begin position="48"/>
        <end position="155"/>
    </location>
</feature>
<keyword evidence="4" id="KW-0732">Signal</keyword>
<evidence type="ECO:0000256" key="5">
    <source>
        <dbReference type="ARBA" id="ARBA00023077"/>
    </source>
</evidence>
<dbReference type="EMBL" id="VSSQ01000280">
    <property type="protein sequence ID" value="MPL89470.1"/>
    <property type="molecule type" value="Genomic_DNA"/>
</dbReference>
<evidence type="ECO:0000259" key="10">
    <source>
        <dbReference type="Pfam" id="PF07715"/>
    </source>
</evidence>
<dbReference type="PANTHER" id="PTHR30069:SF29">
    <property type="entry name" value="HEMOGLOBIN AND HEMOGLOBIN-HAPTOGLOBIN-BINDING PROTEIN 1-RELATED"/>
    <property type="match status" value="1"/>
</dbReference>
<evidence type="ECO:0000256" key="4">
    <source>
        <dbReference type="ARBA" id="ARBA00022729"/>
    </source>
</evidence>
<keyword evidence="3" id="KW-0812">Transmembrane</keyword>
<evidence type="ECO:0000256" key="6">
    <source>
        <dbReference type="ARBA" id="ARBA00023136"/>
    </source>
</evidence>
<dbReference type="InterPro" id="IPR000531">
    <property type="entry name" value="Beta-barrel_TonB"/>
</dbReference>
<organism evidence="11">
    <name type="scientific">bioreactor metagenome</name>
    <dbReference type="NCBI Taxonomy" id="1076179"/>
    <lineage>
        <taxon>unclassified sequences</taxon>
        <taxon>metagenomes</taxon>
        <taxon>ecological metagenomes</taxon>
    </lineage>
</organism>
<evidence type="ECO:0000256" key="7">
    <source>
        <dbReference type="ARBA" id="ARBA00023170"/>
    </source>
</evidence>
<evidence type="ECO:0000256" key="2">
    <source>
        <dbReference type="ARBA" id="ARBA00022448"/>
    </source>
</evidence>
<evidence type="ECO:0000256" key="1">
    <source>
        <dbReference type="ARBA" id="ARBA00004571"/>
    </source>
</evidence>
<dbReference type="GO" id="GO:0009279">
    <property type="term" value="C:cell outer membrane"/>
    <property type="evidence" value="ECO:0007669"/>
    <property type="project" value="UniProtKB-SubCell"/>
</dbReference>
<dbReference type="Pfam" id="PF00593">
    <property type="entry name" value="TonB_dep_Rec_b-barrel"/>
    <property type="match status" value="1"/>
</dbReference>
<dbReference type="InterPro" id="IPR036942">
    <property type="entry name" value="Beta-barrel_TonB_sf"/>
</dbReference>
<reference evidence="11" key="1">
    <citation type="submission" date="2019-08" db="EMBL/GenBank/DDBJ databases">
        <authorList>
            <person name="Kucharzyk K."/>
            <person name="Murdoch R.W."/>
            <person name="Higgins S."/>
            <person name="Loffler F."/>
        </authorList>
    </citation>
    <scope>NUCLEOTIDE SEQUENCE</scope>
</reference>
<evidence type="ECO:0000256" key="3">
    <source>
        <dbReference type="ARBA" id="ARBA00022692"/>
    </source>
</evidence>
<dbReference type="PANTHER" id="PTHR30069">
    <property type="entry name" value="TONB-DEPENDENT OUTER MEMBRANE RECEPTOR"/>
    <property type="match status" value="1"/>
</dbReference>
<sequence>MKFRFLGLALLFMAGPLTHINAQEGDTAKIYNLKDVVVSATKTGREILQTPVRISNIPIQSIKSAPVLNADDILKGVSGIVVTRNMGIFDKHSSVSARGVGKEQARTLILIDGVPINKLSTGSANFGMINQSLLQSVEVVKGPNSNIFGGNAMGGSVNYITRDINDGLRANIQTDYGSFNTIGTRAFSSYGKGGFFAGVSGFLRKSDGYNPATEIDSATINMSLDEKNGGIILGYGNKKFGVIKAEFNFTDALRGKGERMYASNGIVDGYNHYVNRNYKLSWNSSAGNSSFNVTGYISTEDYSEIKWKGSDIYDVIVDRSDYGAWASYSYSGLKNNTFSAGLEFKGGAVDGRDVYRTSTDRVINGGKSNSLALFIQDEISLADGRLLILPSLRGERVWISEGGFRIEGGTSITNFLKPYTGDLDNSVWNSISPKLAARWLMGGGSRVYASASRGFRPGSLEDMTRTGSISGGVILANTSLRPEFINTYEAGGDFKLADGLHISPSLYYSLGTDFHYAVNTGQTIRIGNKNRPLMSMQNVGKVEIMGGEADVNYSPVAGLDLSANYTYTHSKIVEYSVNEQAGNTDITGKYLTYTPEHMVNGALTWRNRYLNINIMYRHMSSQYMNSLNLPDDERGVNNIPALDFVDAKVWRGLGSHLVLSAGATNLFNKRYVDSSGMNSIGRFLFLQLTVNI</sequence>
<dbReference type="SUPFAM" id="SSF56935">
    <property type="entry name" value="Porins"/>
    <property type="match status" value="1"/>
</dbReference>
<keyword evidence="2" id="KW-0813">Transport</keyword>
<protein>
    <submittedName>
        <fullName evidence="11">Vitamin B12 transporter BtuB</fullName>
    </submittedName>
</protein>
<dbReference type="CDD" id="cd01347">
    <property type="entry name" value="ligand_gated_channel"/>
    <property type="match status" value="1"/>
</dbReference>
<comment type="subcellular location">
    <subcellularLocation>
        <location evidence="1">Cell outer membrane</location>
        <topology evidence="1">Multi-pass membrane protein</topology>
    </subcellularLocation>
</comment>
<dbReference type="Gene3D" id="2.170.130.10">
    <property type="entry name" value="TonB-dependent receptor, plug domain"/>
    <property type="match status" value="1"/>
</dbReference>
<dbReference type="Gene3D" id="2.40.170.20">
    <property type="entry name" value="TonB-dependent receptor, beta-barrel domain"/>
    <property type="match status" value="1"/>
</dbReference>
<dbReference type="GO" id="GO:0015344">
    <property type="term" value="F:siderophore uptake transmembrane transporter activity"/>
    <property type="evidence" value="ECO:0007669"/>
    <property type="project" value="TreeGrafter"/>
</dbReference>
<gene>
    <name evidence="11" type="primary">btuB_42</name>
    <name evidence="11" type="ORF">SDC9_35506</name>
</gene>
<dbReference type="PROSITE" id="PS52016">
    <property type="entry name" value="TONB_DEPENDENT_REC_3"/>
    <property type="match status" value="1"/>
</dbReference>
<comment type="caution">
    <text evidence="11">The sequence shown here is derived from an EMBL/GenBank/DDBJ whole genome shotgun (WGS) entry which is preliminary data.</text>
</comment>
<keyword evidence="8" id="KW-0998">Cell outer membrane</keyword>
<dbReference type="InterPro" id="IPR012910">
    <property type="entry name" value="Plug_dom"/>
</dbReference>
<feature type="domain" description="TonB-dependent receptor-like beta-barrel" evidence="9">
    <location>
        <begin position="261"/>
        <end position="666"/>
    </location>
</feature>
<dbReference type="AlphaFoldDB" id="A0A644VDU8"/>
<proteinExistence type="predicted"/>
<keyword evidence="6" id="KW-0472">Membrane</keyword>
<accession>A0A644VDU8</accession>
<evidence type="ECO:0000259" key="9">
    <source>
        <dbReference type="Pfam" id="PF00593"/>
    </source>
</evidence>
<name>A0A644VDU8_9ZZZZ</name>